<dbReference type="EMBL" id="UYJE01004423">
    <property type="protein sequence ID" value="VDI27872.1"/>
    <property type="molecule type" value="Genomic_DNA"/>
</dbReference>
<comment type="caution">
    <text evidence="2">The sequence shown here is derived from an EMBL/GenBank/DDBJ whole genome shotgun (WGS) entry which is preliminary data.</text>
</comment>
<evidence type="ECO:0000256" key="1">
    <source>
        <dbReference type="SAM" id="MobiDB-lite"/>
    </source>
</evidence>
<sequence>MDKHNTLTVDFVESENMRPRAYSESSAKKPENPLKKFQLPTIFIEEVDDFDEIEPMPRQRAYTSPDEMFRRRKPSRPGTPPPLDSPNTKMKKQSSLERIGARPHKLSQVPEN</sequence>
<accession>A0A8B6E0H9</accession>
<feature type="region of interest" description="Disordered" evidence="1">
    <location>
        <begin position="50"/>
        <end position="112"/>
    </location>
</feature>
<dbReference type="AlphaFoldDB" id="A0A8B6E0H9"/>
<reference evidence="2" key="1">
    <citation type="submission" date="2018-11" db="EMBL/GenBank/DDBJ databases">
        <authorList>
            <person name="Alioto T."/>
            <person name="Alioto T."/>
        </authorList>
    </citation>
    <scope>NUCLEOTIDE SEQUENCE</scope>
</reference>
<name>A0A8B6E0H9_MYTGA</name>
<protein>
    <submittedName>
        <fullName evidence="2">Uncharacterized protein</fullName>
    </submittedName>
</protein>
<evidence type="ECO:0000313" key="2">
    <source>
        <dbReference type="EMBL" id="VDI27872.1"/>
    </source>
</evidence>
<organism evidence="2 3">
    <name type="scientific">Mytilus galloprovincialis</name>
    <name type="common">Mediterranean mussel</name>
    <dbReference type="NCBI Taxonomy" id="29158"/>
    <lineage>
        <taxon>Eukaryota</taxon>
        <taxon>Metazoa</taxon>
        <taxon>Spiralia</taxon>
        <taxon>Lophotrochozoa</taxon>
        <taxon>Mollusca</taxon>
        <taxon>Bivalvia</taxon>
        <taxon>Autobranchia</taxon>
        <taxon>Pteriomorphia</taxon>
        <taxon>Mytilida</taxon>
        <taxon>Mytiloidea</taxon>
        <taxon>Mytilidae</taxon>
        <taxon>Mytilinae</taxon>
        <taxon>Mytilus</taxon>
    </lineage>
</organism>
<keyword evidence="3" id="KW-1185">Reference proteome</keyword>
<feature type="region of interest" description="Disordered" evidence="1">
    <location>
        <begin position="1"/>
        <end position="35"/>
    </location>
</feature>
<gene>
    <name evidence="2" type="ORF">MGAL_10B026206</name>
</gene>
<evidence type="ECO:0000313" key="3">
    <source>
        <dbReference type="Proteomes" id="UP000596742"/>
    </source>
</evidence>
<proteinExistence type="predicted"/>
<dbReference type="Proteomes" id="UP000596742">
    <property type="component" value="Unassembled WGS sequence"/>
</dbReference>